<evidence type="ECO:0000256" key="5">
    <source>
        <dbReference type="ARBA" id="ARBA00022679"/>
    </source>
</evidence>
<dbReference type="InterPro" id="IPR046341">
    <property type="entry name" value="SET_dom_sf"/>
</dbReference>
<dbReference type="RefSeq" id="XP_005818219.1">
    <property type="nucleotide sequence ID" value="XM_005818162.1"/>
</dbReference>
<dbReference type="PaxDb" id="55529-EKX31239"/>
<dbReference type="GO" id="GO:0005634">
    <property type="term" value="C:nucleus"/>
    <property type="evidence" value="ECO:0007669"/>
    <property type="project" value="UniProtKB-SubCell"/>
</dbReference>
<dbReference type="Proteomes" id="UP000011087">
    <property type="component" value="Unassembled WGS sequence"/>
</dbReference>
<dbReference type="PANTHER" id="PTHR22884">
    <property type="entry name" value="SET DOMAIN PROTEINS"/>
    <property type="match status" value="1"/>
</dbReference>
<reference evidence="10 12" key="1">
    <citation type="journal article" date="2012" name="Nature">
        <title>Algal genomes reveal evolutionary mosaicism and the fate of nucleomorphs.</title>
        <authorList>
            <consortium name="DOE Joint Genome Institute"/>
            <person name="Curtis B.A."/>
            <person name="Tanifuji G."/>
            <person name="Burki F."/>
            <person name="Gruber A."/>
            <person name="Irimia M."/>
            <person name="Maruyama S."/>
            <person name="Arias M.C."/>
            <person name="Ball S.G."/>
            <person name="Gile G.H."/>
            <person name="Hirakawa Y."/>
            <person name="Hopkins J.F."/>
            <person name="Kuo A."/>
            <person name="Rensing S.A."/>
            <person name="Schmutz J."/>
            <person name="Symeonidi A."/>
            <person name="Elias M."/>
            <person name="Eveleigh R.J."/>
            <person name="Herman E.K."/>
            <person name="Klute M.J."/>
            <person name="Nakayama T."/>
            <person name="Obornik M."/>
            <person name="Reyes-Prieto A."/>
            <person name="Armbrust E.V."/>
            <person name="Aves S.J."/>
            <person name="Beiko R.G."/>
            <person name="Coutinho P."/>
            <person name="Dacks J.B."/>
            <person name="Durnford D.G."/>
            <person name="Fast N.M."/>
            <person name="Green B.R."/>
            <person name="Grisdale C.J."/>
            <person name="Hempel F."/>
            <person name="Henrissat B."/>
            <person name="Hoppner M.P."/>
            <person name="Ishida K."/>
            <person name="Kim E."/>
            <person name="Koreny L."/>
            <person name="Kroth P.G."/>
            <person name="Liu Y."/>
            <person name="Malik S.B."/>
            <person name="Maier U.G."/>
            <person name="McRose D."/>
            <person name="Mock T."/>
            <person name="Neilson J.A."/>
            <person name="Onodera N.T."/>
            <person name="Poole A.M."/>
            <person name="Pritham E.J."/>
            <person name="Richards T.A."/>
            <person name="Rocap G."/>
            <person name="Roy S.W."/>
            <person name="Sarai C."/>
            <person name="Schaack S."/>
            <person name="Shirato S."/>
            <person name="Slamovits C.H."/>
            <person name="Spencer D.F."/>
            <person name="Suzuki S."/>
            <person name="Worden A.Z."/>
            <person name="Zauner S."/>
            <person name="Barry K."/>
            <person name="Bell C."/>
            <person name="Bharti A.K."/>
            <person name="Crow J.A."/>
            <person name="Grimwood J."/>
            <person name="Kramer R."/>
            <person name="Lindquist E."/>
            <person name="Lucas S."/>
            <person name="Salamov A."/>
            <person name="McFadden G.I."/>
            <person name="Lane C.E."/>
            <person name="Keeling P.J."/>
            <person name="Gray M.W."/>
            <person name="Grigoriev I.V."/>
            <person name="Archibald J.M."/>
        </authorList>
    </citation>
    <scope>NUCLEOTIDE SEQUENCE</scope>
    <source>
        <strain evidence="10 12">CCMP2712</strain>
    </source>
</reference>
<dbReference type="OMA" id="HEWEWAN"/>
<gene>
    <name evidence="10" type="ORF">GUITHDRAFT_47131</name>
</gene>
<dbReference type="AlphaFoldDB" id="L1I5T5"/>
<dbReference type="EnsemblProtists" id="EKX31239">
    <property type="protein sequence ID" value="EKX31239"/>
    <property type="gene ID" value="GUITHDRAFT_47131"/>
</dbReference>
<dbReference type="GO" id="GO:0005694">
    <property type="term" value="C:chromosome"/>
    <property type="evidence" value="ECO:0007669"/>
    <property type="project" value="UniProtKB-SubCell"/>
</dbReference>
<dbReference type="STRING" id="905079.L1I5T5"/>
<evidence type="ECO:0000256" key="6">
    <source>
        <dbReference type="ARBA" id="ARBA00022691"/>
    </source>
</evidence>
<evidence type="ECO:0000259" key="9">
    <source>
        <dbReference type="PROSITE" id="PS50868"/>
    </source>
</evidence>
<evidence type="ECO:0000256" key="1">
    <source>
        <dbReference type="ARBA" id="ARBA00004123"/>
    </source>
</evidence>
<feature type="domain" description="SET" evidence="8">
    <location>
        <begin position="1"/>
        <end position="56"/>
    </location>
</feature>
<feature type="non-terminal residue" evidence="10">
    <location>
        <position position="1"/>
    </location>
</feature>
<dbReference type="SUPFAM" id="SSF82199">
    <property type="entry name" value="SET domain"/>
    <property type="match status" value="1"/>
</dbReference>
<dbReference type="GeneID" id="17287956"/>
<evidence type="ECO:0000313" key="12">
    <source>
        <dbReference type="Proteomes" id="UP000011087"/>
    </source>
</evidence>
<dbReference type="InterPro" id="IPR050777">
    <property type="entry name" value="SET2_Histone-Lys_MeTrsfase"/>
</dbReference>
<keyword evidence="12" id="KW-1185">Reference proteome</keyword>
<evidence type="ECO:0000256" key="3">
    <source>
        <dbReference type="ARBA" id="ARBA00022454"/>
    </source>
</evidence>
<feature type="domain" description="Post-SET" evidence="9">
    <location>
        <begin position="63"/>
        <end position="76"/>
    </location>
</feature>
<evidence type="ECO:0000256" key="7">
    <source>
        <dbReference type="ARBA" id="ARBA00023242"/>
    </source>
</evidence>
<reference evidence="11" key="3">
    <citation type="submission" date="2015-06" db="UniProtKB">
        <authorList>
            <consortium name="EnsemblProtists"/>
        </authorList>
    </citation>
    <scope>IDENTIFICATION</scope>
</reference>
<name>L1I5T5_GUITC</name>
<sequence length="76" mass="8172">NKVIDASAMGSMARFINHSCSPNCHTEKWTVGAETRIGIMASDNIPKGAEVTYNYQFESFGGMKHKCLCGAPNCSG</sequence>
<dbReference type="PROSITE" id="PS50868">
    <property type="entry name" value="POST_SET"/>
    <property type="match status" value="1"/>
</dbReference>
<dbReference type="Pfam" id="PF00856">
    <property type="entry name" value="SET"/>
    <property type="match status" value="1"/>
</dbReference>
<dbReference type="Gene3D" id="2.170.270.10">
    <property type="entry name" value="SET domain"/>
    <property type="match status" value="1"/>
</dbReference>
<keyword evidence="5" id="KW-0808">Transferase</keyword>
<dbReference type="EMBL" id="JH993324">
    <property type="protein sequence ID" value="EKX31239.1"/>
    <property type="molecule type" value="Genomic_DNA"/>
</dbReference>
<dbReference type="GO" id="GO:0032259">
    <property type="term" value="P:methylation"/>
    <property type="evidence" value="ECO:0007669"/>
    <property type="project" value="UniProtKB-KW"/>
</dbReference>
<dbReference type="OrthoDB" id="308383at2759"/>
<reference evidence="12" key="2">
    <citation type="submission" date="2012-11" db="EMBL/GenBank/DDBJ databases">
        <authorList>
            <person name="Kuo A."/>
            <person name="Curtis B.A."/>
            <person name="Tanifuji G."/>
            <person name="Burki F."/>
            <person name="Gruber A."/>
            <person name="Irimia M."/>
            <person name="Maruyama S."/>
            <person name="Arias M.C."/>
            <person name="Ball S.G."/>
            <person name="Gile G.H."/>
            <person name="Hirakawa Y."/>
            <person name="Hopkins J.F."/>
            <person name="Rensing S.A."/>
            <person name="Schmutz J."/>
            <person name="Symeonidi A."/>
            <person name="Elias M."/>
            <person name="Eveleigh R.J."/>
            <person name="Herman E.K."/>
            <person name="Klute M.J."/>
            <person name="Nakayama T."/>
            <person name="Obornik M."/>
            <person name="Reyes-Prieto A."/>
            <person name="Armbrust E.V."/>
            <person name="Aves S.J."/>
            <person name="Beiko R.G."/>
            <person name="Coutinho P."/>
            <person name="Dacks J.B."/>
            <person name="Durnford D.G."/>
            <person name="Fast N.M."/>
            <person name="Green B.R."/>
            <person name="Grisdale C."/>
            <person name="Hempe F."/>
            <person name="Henrissat B."/>
            <person name="Hoppner M.P."/>
            <person name="Ishida K.-I."/>
            <person name="Kim E."/>
            <person name="Koreny L."/>
            <person name="Kroth P.G."/>
            <person name="Liu Y."/>
            <person name="Malik S.-B."/>
            <person name="Maier U.G."/>
            <person name="McRose D."/>
            <person name="Mock T."/>
            <person name="Neilson J.A."/>
            <person name="Onodera N.T."/>
            <person name="Poole A.M."/>
            <person name="Pritham E.J."/>
            <person name="Richards T.A."/>
            <person name="Rocap G."/>
            <person name="Roy S.W."/>
            <person name="Sarai C."/>
            <person name="Schaack S."/>
            <person name="Shirato S."/>
            <person name="Slamovits C.H."/>
            <person name="Spencer D.F."/>
            <person name="Suzuki S."/>
            <person name="Worden A.Z."/>
            <person name="Zauner S."/>
            <person name="Barry K."/>
            <person name="Bell C."/>
            <person name="Bharti A.K."/>
            <person name="Crow J.A."/>
            <person name="Grimwood J."/>
            <person name="Kramer R."/>
            <person name="Lindquist E."/>
            <person name="Lucas S."/>
            <person name="Salamov A."/>
            <person name="McFadden G.I."/>
            <person name="Lane C.E."/>
            <person name="Keeling P.J."/>
            <person name="Gray M.W."/>
            <person name="Grigoriev I.V."/>
            <person name="Archibald J.M."/>
        </authorList>
    </citation>
    <scope>NUCLEOTIDE SEQUENCE</scope>
    <source>
        <strain evidence="12">CCMP2712</strain>
    </source>
</reference>
<evidence type="ECO:0000313" key="10">
    <source>
        <dbReference type="EMBL" id="EKX31239.1"/>
    </source>
</evidence>
<accession>L1I5T5</accession>
<evidence type="ECO:0000256" key="4">
    <source>
        <dbReference type="ARBA" id="ARBA00022603"/>
    </source>
</evidence>
<comment type="subcellular location">
    <subcellularLocation>
        <location evidence="2">Chromosome</location>
    </subcellularLocation>
    <subcellularLocation>
        <location evidence="1">Nucleus</location>
    </subcellularLocation>
</comment>
<dbReference type="KEGG" id="gtt:GUITHDRAFT_47131"/>
<organism evidence="10">
    <name type="scientific">Guillardia theta (strain CCMP2712)</name>
    <name type="common">Cryptophyte</name>
    <dbReference type="NCBI Taxonomy" id="905079"/>
    <lineage>
        <taxon>Eukaryota</taxon>
        <taxon>Cryptophyceae</taxon>
        <taxon>Pyrenomonadales</taxon>
        <taxon>Geminigeraceae</taxon>
        <taxon>Guillardia</taxon>
    </lineage>
</organism>
<feature type="non-terminal residue" evidence="10">
    <location>
        <position position="76"/>
    </location>
</feature>
<keyword evidence="7" id="KW-0539">Nucleus</keyword>
<dbReference type="HOGENOM" id="CLU_020840_9_3_1"/>
<evidence type="ECO:0000259" key="8">
    <source>
        <dbReference type="PROSITE" id="PS50280"/>
    </source>
</evidence>
<proteinExistence type="predicted"/>
<dbReference type="PROSITE" id="PS50280">
    <property type="entry name" value="SET"/>
    <property type="match status" value="1"/>
</dbReference>
<dbReference type="InterPro" id="IPR001214">
    <property type="entry name" value="SET_dom"/>
</dbReference>
<evidence type="ECO:0008006" key="13">
    <source>
        <dbReference type="Google" id="ProtNLM"/>
    </source>
</evidence>
<keyword evidence="6" id="KW-0949">S-adenosyl-L-methionine</keyword>
<keyword evidence="3" id="KW-0158">Chromosome</keyword>
<evidence type="ECO:0000256" key="2">
    <source>
        <dbReference type="ARBA" id="ARBA00004286"/>
    </source>
</evidence>
<dbReference type="GO" id="GO:0008168">
    <property type="term" value="F:methyltransferase activity"/>
    <property type="evidence" value="ECO:0007669"/>
    <property type="project" value="UniProtKB-KW"/>
</dbReference>
<keyword evidence="4" id="KW-0489">Methyltransferase</keyword>
<evidence type="ECO:0000313" key="11">
    <source>
        <dbReference type="EnsemblProtists" id="EKX31239"/>
    </source>
</evidence>
<protein>
    <recommendedName>
        <fullName evidence="13">Post-SET domain-containing protein</fullName>
    </recommendedName>
</protein>
<dbReference type="InterPro" id="IPR003616">
    <property type="entry name" value="Post-SET_dom"/>
</dbReference>
<dbReference type="eggNOG" id="KOG4442">
    <property type="taxonomic scope" value="Eukaryota"/>
</dbReference>